<evidence type="ECO:0000259" key="9">
    <source>
        <dbReference type="PROSITE" id="PS51192"/>
    </source>
</evidence>
<evidence type="ECO:0000256" key="8">
    <source>
        <dbReference type="SAM" id="SignalP"/>
    </source>
</evidence>
<dbReference type="GO" id="GO:0016787">
    <property type="term" value="F:hydrolase activity"/>
    <property type="evidence" value="ECO:0007669"/>
    <property type="project" value="UniProtKB-KW"/>
</dbReference>
<dbReference type="PROSITE" id="PS51192">
    <property type="entry name" value="HELICASE_ATP_BIND_1"/>
    <property type="match status" value="1"/>
</dbReference>
<feature type="chain" id="PRO_5014445121" description="ATP-dependent RNA helicase" evidence="8">
    <location>
        <begin position="18"/>
        <end position="804"/>
    </location>
</feature>
<organism evidence="10 11">
    <name type="scientific">Rhinopithecus bieti</name>
    <name type="common">Black snub-nosed monkey</name>
    <name type="synonym">Pygathrix bieti</name>
    <dbReference type="NCBI Taxonomy" id="61621"/>
    <lineage>
        <taxon>Eukaryota</taxon>
        <taxon>Metazoa</taxon>
        <taxon>Chordata</taxon>
        <taxon>Craniata</taxon>
        <taxon>Vertebrata</taxon>
        <taxon>Euteleostomi</taxon>
        <taxon>Mammalia</taxon>
        <taxon>Eutheria</taxon>
        <taxon>Euarchontoglires</taxon>
        <taxon>Primates</taxon>
        <taxon>Haplorrhini</taxon>
        <taxon>Catarrhini</taxon>
        <taxon>Cercopithecidae</taxon>
        <taxon>Colobinae</taxon>
        <taxon>Rhinopithecus</taxon>
    </lineage>
</organism>
<reference evidence="10 11" key="1">
    <citation type="submission" date="2016-06" db="EMBL/GenBank/DDBJ databases">
        <title>Genome of Rhinopithecus bieti.</title>
        <authorList>
            <person name="Wu"/>
            <person name="C.-I. and Zhang"/>
            <person name="Y."/>
        </authorList>
    </citation>
    <scope>NUCLEOTIDE SEQUENCE</scope>
</reference>
<dbReference type="Gene3D" id="3.40.50.300">
    <property type="entry name" value="P-loop containing nucleotide triphosphate hydrolases"/>
    <property type="match status" value="1"/>
</dbReference>
<protein>
    <recommendedName>
        <fullName evidence="6">ATP-dependent RNA helicase</fullName>
        <ecNumber evidence="6">3.6.4.13</ecNumber>
    </recommendedName>
</protein>
<evidence type="ECO:0000313" key="11">
    <source>
        <dbReference type="Proteomes" id="UP000233180"/>
    </source>
</evidence>
<dbReference type="InterPro" id="IPR025313">
    <property type="entry name" value="SPB4-like_CTE"/>
</dbReference>
<dbReference type="SUPFAM" id="SSF52540">
    <property type="entry name" value="P-loop containing nucleoside triphosphate hydrolases"/>
    <property type="match status" value="1"/>
</dbReference>
<dbReference type="OMA" id="WMREEDQ"/>
<feature type="domain" description="Helicase ATP-binding" evidence="9">
    <location>
        <begin position="104"/>
        <end position="273"/>
    </location>
</feature>
<reference evidence="10" key="3">
    <citation type="submission" date="2025-09" db="UniProtKB">
        <authorList>
            <consortium name="Ensembl"/>
        </authorList>
    </citation>
    <scope>IDENTIFICATION</scope>
</reference>
<dbReference type="PANTHER" id="PTHR24031">
    <property type="entry name" value="RNA HELICASE"/>
    <property type="match status" value="1"/>
</dbReference>
<proteinExistence type="inferred from homology"/>
<dbReference type="SMART" id="SM00487">
    <property type="entry name" value="DEXDc"/>
    <property type="match status" value="1"/>
</dbReference>
<dbReference type="InterPro" id="IPR027417">
    <property type="entry name" value="P-loop_NTPase"/>
</dbReference>
<feature type="compositionally biased region" description="Acidic residues" evidence="7">
    <location>
        <begin position="531"/>
        <end position="546"/>
    </location>
</feature>
<dbReference type="Pfam" id="PF13959">
    <property type="entry name" value="CTE_SPB4"/>
    <property type="match status" value="1"/>
</dbReference>
<evidence type="ECO:0000256" key="7">
    <source>
        <dbReference type="SAM" id="MobiDB-lite"/>
    </source>
</evidence>
<comment type="domain">
    <text evidence="6">The Q motif is unique to and characteristic of the DEAD box family of RNA helicases and controls ATP binding and hydrolysis.</text>
</comment>
<comment type="similarity">
    <text evidence="6">Belongs to the DEAD box helicase family.</text>
</comment>
<keyword evidence="3 6" id="KW-0347">Helicase</keyword>
<evidence type="ECO:0000313" key="10">
    <source>
        <dbReference type="Ensembl" id="ENSRBIP00000029612.1"/>
    </source>
</evidence>
<comment type="function">
    <text evidence="6">RNA helicase.</text>
</comment>
<dbReference type="CDD" id="cd17941">
    <property type="entry name" value="DEADc_DDX10"/>
    <property type="match status" value="1"/>
</dbReference>
<accession>A0A2K6M1G1</accession>
<name>A0A2K6M1G1_RHIBE</name>
<dbReference type="Ensembl" id="ENSRBIT00000053565.1">
    <property type="protein sequence ID" value="ENSRBIP00000029612.1"/>
    <property type="gene ID" value="ENSRBIG00000038689.1"/>
</dbReference>
<dbReference type="AlphaFoldDB" id="A0A2K6M1G1"/>
<feature type="compositionally biased region" description="Polar residues" evidence="7">
    <location>
        <begin position="556"/>
        <end position="566"/>
    </location>
</feature>
<evidence type="ECO:0000256" key="2">
    <source>
        <dbReference type="ARBA" id="ARBA00022801"/>
    </source>
</evidence>
<dbReference type="GO" id="GO:0003723">
    <property type="term" value="F:RNA binding"/>
    <property type="evidence" value="ECO:0007669"/>
    <property type="project" value="UniProtKB-UniRule"/>
</dbReference>
<dbReference type="Pfam" id="PF00270">
    <property type="entry name" value="DEAD"/>
    <property type="match status" value="1"/>
</dbReference>
<evidence type="ECO:0000256" key="6">
    <source>
        <dbReference type="RuleBase" id="RU365068"/>
    </source>
</evidence>
<feature type="region of interest" description="Disordered" evidence="7">
    <location>
        <begin position="523"/>
        <end position="777"/>
    </location>
</feature>
<dbReference type="STRING" id="61621.ENSRBIP00000029612"/>
<evidence type="ECO:0000256" key="4">
    <source>
        <dbReference type="ARBA" id="ARBA00022840"/>
    </source>
</evidence>
<keyword evidence="4 6" id="KW-0067">ATP-binding</keyword>
<dbReference type="GO" id="GO:0005524">
    <property type="term" value="F:ATP binding"/>
    <property type="evidence" value="ECO:0007669"/>
    <property type="project" value="UniProtKB-UniRule"/>
</dbReference>
<keyword evidence="1 6" id="KW-0547">Nucleotide-binding</keyword>
<sequence length="804" mass="91467">MSLALGASCLGVTRAVAASALGKTADSPGSGAQPDPVQSFNRWKKKYSHRQKKKKQLRKQLKKPKWQVGHEGISRLMQNYEKINVNEITRFSYRLVTEIQKQTTGLALQGKDVLGAAKTGSGKTLAFLVQVLEALYRLQRTSTDGLGVLIISPMRKLAYQTFAVLQKVGKNHGFSAGLIIGAKNLKHEAERINNINILVCTPGQLLQHMDETVSFHATDLQMLVLDEVDRILDMGFADTENLTKKRQTLLFSATQTKSVKDLARLSLKNAEYVWVHGKAKYSTPATLEQNYIVVCEQQQKISSLYFFPVAKRSNICTECFARYVLAFLSLPSTVDKWKSIMSLSITELRYSLLPGGRISWVLIVLRMPTHIFTEQVELPAIVQQLLQKKVPVKEIKINPEKLIDVQKKLESVLAQDHDLKETAQRCFVSYTRLIYLMKDKEVFDVSYLYLNMPSLGLAVAPCIRFLQKVQKQPIKELVMSQADEVIEPMAPSLTDDKVEEFRGFFNEKMSILLKGGKRLKGAEHRLANNTSDEEQEEEEDDEEEMEEKLAKAKGSQAPSLPNTSEAQKIKEVPMQFLDRDEEEEDADFLKEKTLQKKEPSKSSIKKKSDQSCRSKKSNDENFKVNKKITGTDEGELVQQWPQMQKSAIKDAEEDDDTGGINLDKAKGRLQEEDRFDKEEYRKKIKAKHQEERLKERKARREASKRQVKAKDKEEAFLDWSDDDDDDGFDPSTLPDPDNEDMENEISDTKKKQGMKKRKNSEVVDMGPTSRNRKKAKWDTLEPLDTGLSLAEDEELVLHLLRSQS</sequence>
<dbReference type="Proteomes" id="UP000233180">
    <property type="component" value="Unassembled WGS sequence"/>
</dbReference>
<dbReference type="SMART" id="SM01178">
    <property type="entry name" value="DUF4217"/>
    <property type="match status" value="1"/>
</dbReference>
<dbReference type="EC" id="3.6.4.13" evidence="6"/>
<keyword evidence="2 6" id="KW-0378">Hydrolase</keyword>
<dbReference type="InterPro" id="IPR014001">
    <property type="entry name" value="Helicase_ATP-bd"/>
</dbReference>
<feature type="compositionally biased region" description="Acidic residues" evidence="7">
    <location>
        <begin position="719"/>
        <end position="728"/>
    </location>
</feature>
<keyword evidence="11" id="KW-1185">Reference proteome</keyword>
<evidence type="ECO:0000256" key="3">
    <source>
        <dbReference type="ARBA" id="ARBA00022806"/>
    </source>
</evidence>
<feature type="compositionally biased region" description="Acidic residues" evidence="7">
    <location>
        <begin position="736"/>
        <end position="745"/>
    </location>
</feature>
<keyword evidence="5 6" id="KW-0694">RNA-binding</keyword>
<evidence type="ECO:0000256" key="5">
    <source>
        <dbReference type="ARBA" id="ARBA00022884"/>
    </source>
</evidence>
<reference evidence="10" key="2">
    <citation type="submission" date="2025-08" db="UniProtKB">
        <authorList>
            <consortium name="Ensembl"/>
        </authorList>
    </citation>
    <scope>IDENTIFICATION</scope>
</reference>
<feature type="compositionally biased region" description="Basic and acidic residues" evidence="7">
    <location>
        <begin position="663"/>
        <end position="715"/>
    </location>
</feature>
<feature type="signal peptide" evidence="8">
    <location>
        <begin position="1"/>
        <end position="17"/>
    </location>
</feature>
<evidence type="ECO:0000256" key="1">
    <source>
        <dbReference type="ARBA" id="ARBA00022741"/>
    </source>
</evidence>
<comment type="catalytic activity">
    <reaction evidence="6">
        <text>ATP + H2O = ADP + phosphate + H(+)</text>
        <dbReference type="Rhea" id="RHEA:13065"/>
        <dbReference type="ChEBI" id="CHEBI:15377"/>
        <dbReference type="ChEBI" id="CHEBI:15378"/>
        <dbReference type="ChEBI" id="CHEBI:30616"/>
        <dbReference type="ChEBI" id="CHEBI:43474"/>
        <dbReference type="ChEBI" id="CHEBI:456216"/>
        <dbReference type="EC" id="3.6.4.13"/>
    </reaction>
</comment>
<dbReference type="GO" id="GO:0003724">
    <property type="term" value="F:RNA helicase activity"/>
    <property type="evidence" value="ECO:0007669"/>
    <property type="project" value="UniProtKB-EC"/>
</dbReference>
<keyword evidence="8" id="KW-0732">Signal</keyword>
<feature type="compositionally biased region" description="Basic and acidic residues" evidence="7">
    <location>
        <begin position="587"/>
        <end position="623"/>
    </location>
</feature>
<dbReference type="GeneTree" id="ENSGT00550000074980"/>
<dbReference type="InterPro" id="IPR011545">
    <property type="entry name" value="DEAD/DEAH_box_helicase_dom"/>
</dbReference>